<feature type="transmembrane region" description="Helical" evidence="6">
    <location>
        <begin position="471"/>
        <end position="491"/>
    </location>
</feature>
<dbReference type="NCBIfam" id="TIGR00733">
    <property type="entry name" value="OPT family oligopeptide transporter"/>
    <property type="match status" value="1"/>
</dbReference>
<proteinExistence type="predicted"/>
<evidence type="ECO:0000256" key="1">
    <source>
        <dbReference type="ARBA" id="ARBA00004141"/>
    </source>
</evidence>
<evidence type="ECO:0000256" key="6">
    <source>
        <dbReference type="SAM" id="Phobius"/>
    </source>
</evidence>
<evidence type="ECO:0000256" key="3">
    <source>
        <dbReference type="ARBA" id="ARBA00022692"/>
    </source>
</evidence>
<feature type="transmembrane region" description="Helical" evidence="6">
    <location>
        <begin position="345"/>
        <end position="365"/>
    </location>
</feature>
<dbReference type="InterPro" id="IPR004814">
    <property type="entry name" value="Oligopep_transpt"/>
</dbReference>
<sequence>MDSEDSRTKNEGKGLSPLAYQEIDGDQYEPFVSADREDVPELTLKAILTGVVIGVVFGAANAYLGLRVGLTVSASIPAAVMGVAAFKFFGKGSILEANLVQTVGSAGESLAAGVIFTLPALFMWNLPVGQLKICVLALLGGLLGVLFMIPLRRYLIVREHGKLPYPEGTACAEVLVAGETGGSKARLLFAGLGLGAIYQSMVHDRFLKLWNKAPSMHIPGYRGGEIAGDLTPELLGIGFIIGPKISAVMLSGGVLGWLVLIPLIYLFGDQLTVPVFPEAVTLIRDMSPAMVWSRYIRYIGAGAVAFAGIFTLIKSLPTIFESFKLGIGGMAKGGQKAEKRTQRDLPMTVVFGGVILLIAIMAFLPESFVPVGFAGAGLIALFSFFFVTVSSRIVGLIGSSSNPVSGMTIATLLLTCLIFMGLGMADNPDTAKVAVLVIGSIVCIAAAIAGDTSQDLKTGFLVGATPRSQQIGEIIGVATASLVMGATIFLLKTSYGFGAGPGMLPAPQASLMKMVVEGVLGGNLPWTLVIIGMFISFVVEILGLPALALAVGLYLPLELSTPIMAGGILRLLVEKVSAARADKGQDEREKGILFSSGLIAGAALAGVVIAGLVYLAEPSPSEKGKADAKPGAVKNFLEYCGRSGVILNSVPEGYSVNLGGSDFTPGQRLPIMSAQGPEAGKVPIVISYPDGQKFSSILEASPGSRVYLDVSAKDGKVTYEMNSFTSWHGKAGLMVFLFLCFCLAYVSLRRDPEIEGV</sequence>
<dbReference type="PANTHER" id="PTHR31645">
    <property type="entry name" value="OLIGOPEPTIDE TRANSPORTER YGL114W-RELATED"/>
    <property type="match status" value="1"/>
</dbReference>
<dbReference type="NCBIfam" id="TIGR00728">
    <property type="entry name" value="OPT_sfam"/>
    <property type="match status" value="1"/>
</dbReference>
<feature type="transmembrane region" description="Helical" evidence="6">
    <location>
        <begin position="70"/>
        <end position="90"/>
    </location>
</feature>
<dbReference type="EMBL" id="PGXC01000088">
    <property type="protein sequence ID" value="PKK87897.1"/>
    <property type="molecule type" value="Genomic_DNA"/>
</dbReference>
<evidence type="ECO:0000256" key="5">
    <source>
        <dbReference type="ARBA" id="ARBA00023136"/>
    </source>
</evidence>
<feature type="transmembrane region" description="Helical" evidence="6">
    <location>
        <begin position="371"/>
        <end position="394"/>
    </location>
</feature>
<keyword evidence="5 6" id="KW-0472">Membrane</keyword>
<dbReference type="PANTHER" id="PTHR31645:SF0">
    <property type="entry name" value="OLIGOPEPTIDE TRANSPORTER YGL114W-RELATED"/>
    <property type="match status" value="1"/>
</dbReference>
<gene>
    <name evidence="7" type="ORF">CVV64_21145</name>
</gene>
<keyword evidence="4 6" id="KW-1133">Transmembrane helix</keyword>
<dbReference type="Pfam" id="PF03169">
    <property type="entry name" value="OPT"/>
    <property type="match status" value="1"/>
</dbReference>
<feature type="transmembrane region" description="Helical" evidence="6">
    <location>
        <begin position="592"/>
        <end position="616"/>
    </location>
</feature>
<feature type="transmembrane region" description="Helical" evidence="6">
    <location>
        <begin position="247"/>
        <end position="267"/>
    </location>
</feature>
<reference evidence="7 8" key="1">
    <citation type="journal article" date="2017" name="ISME J.">
        <title>Potential for microbial H2 and metal transformations associated with novel bacteria and archaea in deep terrestrial subsurface sediments.</title>
        <authorList>
            <person name="Hernsdorf A.W."/>
            <person name="Amano Y."/>
            <person name="Miyakawa K."/>
            <person name="Ise K."/>
            <person name="Suzuki Y."/>
            <person name="Anantharaman K."/>
            <person name="Probst A."/>
            <person name="Burstein D."/>
            <person name="Thomas B.C."/>
            <person name="Banfield J.F."/>
        </authorList>
    </citation>
    <scope>NUCLEOTIDE SEQUENCE [LARGE SCALE GENOMIC DNA]</scope>
    <source>
        <strain evidence="7">HGW-Wallbacteria-1</strain>
    </source>
</reference>
<feature type="transmembrane region" description="Helical" evidence="6">
    <location>
        <begin position="46"/>
        <end position="64"/>
    </location>
</feature>
<feature type="transmembrane region" description="Helical" evidence="6">
    <location>
        <begin position="102"/>
        <end position="124"/>
    </location>
</feature>
<evidence type="ECO:0000256" key="4">
    <source>
        <dbReference type="ARBA" id="ARBA00022989"/>
    </source>
</evidence>
<feature type="transmembrane region" description="Helical" evidence="6">
    <location>
        <begin position="130"/>
        <end position="149"/>
    </location>
</feature>
<organism evidence="7 8">
    <name type="scientific">Candidatus Wallbacteria bacterium HGW-Wallbacteria-1</name>
    <dbReference type="NCBI Taxonomy" id="2013854"/>
    <lineage>
        <taxon>Bacteria</taxon>
        <taxon>Candidatus Walliibacteriota</taxon>
    </lineage>
</organism>
<keyword evidence="2" id="KW-0813">Transport</keyword>
<dbReference type="GO" id="GO:0035673">
    <property type="term" value="F:oligopeptide transmembrane transporter activity"/>
    <property type="evidence" value="ECO:0007669"/>
    <property type="project" value="InterPro"/>
</dbReference>
<name>A0A2N1PHT2_9BACT</name>
<keyword evidence="3 6" id="KW-0812">Transmembrane</keyword>
<feature type="transmembrane region" description="Helical" evidence="6">
    <location>
        <begin position="406"/>
        <end position="425"/>
    </location>
</feature>
<dbReference type="AlphaFoldDB" id="A0A2N1PHT2"/>
<feature type="transmembrane region" description="Helical" evidence="6">
    <location>
        <begin position="295"/>
        <end position="313"/>
    </location>
</feature>
<feature type="transmembrane region" description="Helical" evidence="6">
    <location>
        <begin position="526"/>
        <end position="555"/>
    </location>
</feature>
<evidence type="ECO:0000256" key="2">
    <source>
        <dbReference type="ARBA" id="ARBA00022448"/>
    </source>
</evidence>
<dbReference type="InterPro" id="IPR045035">
    <property type="entry name" value="YSL-like"/>
</dbReference>
<dbReference type="GO" id="GO:0016020">
    <property type="term" value="C:membrane"/>
    <property type="evidence" value="ECO:0007669"/>
    <property type="project" value="UniProtKB-SubCell"/>
</dbReference>
<accession>A0A2N1PHT2</accession>
<evidence type="ECO:0000313" key="8">
    <source>
        <dbReference type="Proteomes" id="UP000233256"/>
    </source>
</evidence>
<feature type="transmembrane region" description="Helical" evidence="6">
    <location>
        <begin position="731"/>
        <end position="748"/>
    </location>
</feature>
<evidence type="ECO:0000313" key="7">
    <source>
        <dbReference type="EMBL" id="PKK87897.1"/>
    </source>
</evidence>
<dbReference type="InterPro" id="IPR004813">
    <property type="entry name" value="OPT"/>
</dbReference>
<dbReference type="Proteomes" id="UP000233256">
    <property type="component" value="Unassembled WGS sequence"/>
</dbReference>
<protein>
    <submittedName>
        <fullName evidence="7">Oligopeptide transporter, OPT family</fullName>
    </submittedName>
</protein>
<feature type="transmembrane region" description="Helical" evidence="6">
    <location>
        <begin position="431"/>
        <end position="450"/>
    </location>
</feature>
<comment type="subcellular location">
    <subcellularLocation>
        <location evidence="1">Membrane</location>
        <topology evidence="1">Multi-pass membrane protein</topology>
    </subcellularLocation>
</comment>
<comment type="caution">
    <text evidence="7">The sequence shown here is derived from an EMBL/GenBank/DDBJ whole genome shotgun (WGS) entry which is preliminary data.</text>
</comment>